<dbReference type="PROSITE" id="PS50048">
    <property type="entry name" value="ZN2_CY6_FUNGAL_2"/>
    <property type="match status" value="1"/>
</dbReference>
<name>A0A5E8C027_9ASCO</name>
<dbReference type="InterPro" id="IPR001138">
    <property type="entry name" value="Zn2Cys6_DnaBD"/>
</dbReference>
<dbReference type="SUPFAM" id="SSF57701">
    <property type="entry name" value="Zn2/Cys6 DNA-binding domain"/>
    <property type="match status" value="1"/>
</dbReference>
<dbReference type="SMART" id="SM00906">
    <property type="entry name" value="Fungal_trans"/>
    <property type="match status" value="1"/>
</dbReference>
<comment type="subcellular location">
    <subcellularLocation>
        <location evidence="1">Nucleus</location>
    </subcellularLocation>
</comment>
<evidence type="ECO:0000256" key="3">
    <source>
        <dbReference type="ARBA" id="ARBA00023242"/>
    </source>
</evidence>
<feature type="region of interest" description="Disordered" evidence="4">
    <location>
        <begin position="1"/>
        <end position="41"/>
    </location>
</feature>
<keyword evidence="2" id="KW-0479">Metal-binding</keyword>
<dbReference type="CDD" id="cd12148">
    <property type="entry name" value="fungal_TF_MHR"/>
    <property type="match status" value="1"/>
</dbReference>
<dbReference type="OrthoDB" id="5142537at2759"/>
<dbReference type="RefSeq" id="XP_031855838.1">
    <property type="nucleotide sequence ID" value="XM_031999947.1"/>
</dbReference>
<evidence type="ECO:0000259" key="5">
    <source>
        <dbReference type="PROSITE" id="PS50048"/>
    </source>
</evidence>
<dbReference type="GO" id="GO:0006351">
    <property type="term" value="P:DNA-templated transcription"/>
    <property type="evidence" value="ECO:0007669"/>
    <property type="project" value="InterPro"/>
</dbReference>
<feature type="domain" description="Zn(2)-C6 fungal-type" evidence="5">
    <location>
        <begin position="43"/>
        <end position="72"/>
    </location>
</feature>
<keyword evidence="3" id="KW-0539">Nucleus</keyword>
<feature type="compositionally biased region" description="Low complexity" evidence="4">
    <location>
        <begin position="663"/>
        <end position="675"/>
    </location>
</feature>
<proteinExistence type="predicted"/>
<protein>
    <recommendedName>
        <fullName evidence="5">Zn(2)-C6 fungal-type domain-containing protein</fullName>
    </recommendedName>
</protein>
<dbReference type="InterPro" id="IPR007219">
    <property type="entry name" value="XnlR_reg_dom"/>
</dbReference>
<evidence type="ECO:0000256" key="4">
    <source>
        <dbReference type="SAM" id="MobiDB-lite"/>
    </source>
</evidence>
<evidence type="ECO:0000256" key="2">
    <source>
        <dbReference type="ARBA" id="ARBA00022723"/>
    </source>
</evidence>
<dbReference type="Proteomes" id="UP000398389">
    <property type="component" value="Unassembled WGS sequence"/>
</dbReference>
<dbReference type="GO" id="GO:0008270">
    <property type="term" value="F:zinc ion binding"/>
    <property type="evidence" value="ECO:0007669"/>
    <property type="project" value="InterPro"/>
</dbReference>
<feature type="region of interest" description="Disordered" evidence="4">
    <location>
        <begin position="660"/>
        <end position="697"/>
    </location>
</feature>
<reference evidence="6 7" key="1">
    <citation type="submission" date="2019-09" db="EMBL/GenBank/DDBJ databases">
        <authorList>
            <person name="Brejova B."/>
        </authorList>
    </citation>
    <scope>NUCLEOTIDE SEQUENCE [LARGE SCALE GENOMIC DNA]</scope>
</reference>
<dbReference type="GeneID" id="43584047"/>
<dbReference type="GO" id="GO:0003677">
    <property type="term" value="F:DNA binding"/>
    <property type="evidence" value="ECO:0007669"/>
    <property type="project" value="InterPro"/>
</dbReference>
<sequence>MDRKDQGAGAPTKDPPANFQPKPLSNSDSKQGVRLPAKRRSYSCGPCKTHKTKCDQSVPCSSCCRYRREDQCLKDPATPSVTRPVVRSDKGYRQIEISRFQPAIVTASNNKITSSSSSTMTTTSTTASSRITKPILKTLSTQSTARILQLEARVRELESLLAKPDRPSSRSTPAELANDSPKDFIDKLWQSEEDIRILLLRLLPPRSHCETYVKYYFEHVDYIYHPLHNRTFLRELKCFWSQPADTIDLTWVAILFMVISLAALHLPKALAKQLNVADETISHAAAIWFRASRKALQTNRYDEKPTFRQLQVFSLTQLYLYATNQIELLNSLLAEAVRHAQFLGLHLGIEGRSPIETELRRHIWWDICGCDTFQSLCLGRPTLVKSCESTVPFPRNLNEEDVEKNVPESPREIPTIMSFQIERHRVMKILNRLCPNTNNSPPSYEAVLDTDRELCEYAQGLPWFFQPAPDPSQYSALLAKMPTIGFQHHVLHTCNCMHRVRIHQPFLHPRVPTSWAACHSAVKAMFLVYRRLCASFPGGVSGSYSFIPQIHQSFSAAVAQGLFLLVEKPPDSDAICGDVETFVTDLYRLLETFYVDIPILTTGIKTIRQIRDAMSVDGKRQREPSPTIVSEVYSVFGGRKNTEKYLARCTIDFLVNDSDMDKQQQQQQQQLQQQQEDTAGSVAYQPSPTGSSVSSMSVGSVVSSMTSASPSSSSMFDVQSMWSLPGADVVEESLKIVHEQHQHYHQNNQQLMRHDSVGLVAGVSSGVSLGPIPVMGGSQAVSPGGGGGEGGGWTPGVQSISGINVPMTPGRPQIDFLRWDLNGFGELVNLVDK</sequence>
<gene>
    <name evidence="6" type="ORF">SAPINGB_P005233</name>
</gene>
<dbReference type="Pfam" id="PF04082">
    <property type="entry name" value="Fungal_trans"/>
    <property type="match status" value="1"/>
</dbReference>
<dbReference type="EMBL" id="CABVLU010000004">
    <property type="protein sequence ID" value="VVT56722.1"/>
    <property type="molecule type" value="Genomic_DNA"/>
</dbReference>
<dbReference type="GO" id="GO:0005634">
    <property type="term" value="C:nucleus"/>
    <property type="evidence" value="ECO:0007669"/>
    <property type="project" value="UniProtKB-SubCell"/>
</dbReference>
<evidence type="ECO:0000313" key="6">
    <source>
        <dbReference type="EMBL" id="VVT56722.1"/>
    </source>
</evidence>
<dbReference type="GO" id="GO:0000981">
    <property type="term" value="F:DNA-binding transcription factor activity, RNA polymerase II-specific"/>
    <property type="evidence" value="ECO:0007669"/>
    <property type="project" value="InterPro"/>
</dbReference>
<keyword evidence="7" id="KW-1185">Reference proteome</keyword>
<organism evidence="6 7">
    <name type="scientific">Magnusiomyces paraingens</name>
    <dbReference type="NCBI Taxonomy" id="2606893"/>
    <lineage>
        <taxon>Eukaryota</taxon>
        <taxon>Fungi</taxon>
        <taxon>Dikarya</taxon>
        <taxon>Ascomycota</taxon>
        <taxon>Saccharomycotina</taxon>
        <taxon>Dipodascomycetes</taxon>
        <taxon>Dipodascales</taxon>
        <taxon>Dipodascaceae</taxon>
        <taxon>Magnusiomyces</taxon>
    </lineage>
</organism>
<accession>A0A5E8C027</accession>
<dbReference type="PROSITE" id="PS00463">
    <property type="entry name" value="ZN2_CY6_FUNGAL_1"/>
    <property type="match status" value="1"/>
</dbReference>
<feature type="compositionally biased region" description="Low complexity" evidence="4">
    <location>
        <begin position="687"/>
        <end position="697"/>
    </location>
</feature>
<dbReference type="AlphaFoldDB" id="A0A5E8C027"/>
<dbReference type="PANTHER" id="PTHR31001">
    <property type="entry name" value="UNCHARACTERIZED TRANSCRIPTIONAL REGULATORY PROTEIN"/>
    <property type="match status" value="1"/>
</dbReference>
<evidence type="ECO:0000256" key="1">
    <source>
        <dbReference type="ARBA" id="ARBA00004123"/>
    </source>
</evidence>
<dbReference type="InterPro" id="IPR036864">
    <property type="entry name" value="Zn2-C6_fun-type_DNA-bd_sf"/>
</dbReference>
<evidence type="ECO:0000313" key="7">
    <source>
        <dbReference type="Proteomes" id="UP000398389"/>
    </source>
</evidence>
<dbReference type="InterPro" id="IPR050613">
    <property type="entry name" value="Sec_Metabolite_Reg"/>
</dbReference>